<gene>
    <name evidence="4" type="ORF">LCGC14_2544560</name>
</gene>
<dbReference type="PANTHER" id="PTHR45953:SF1">
    <property type="entry name" value="IDURONATE 2-SULFATASE"/>
    <property type="match status" value="1"/>
</dbReference>
<dbReference type="InterPro" id="IPR032506">
    <property type="entry name" value="SGSH_C"/>
</dbReference>
<evidence type="ECO:0000313" key="4">
    <source>
        <dbReference type="EMBL" id="KKL11565.1"/>
    </source>
</evidence>
<comment type="caution">
    <text evidence="4">The sequence shown here is derived from an EMBL/GenBank/DDBJ whole genome shotgun (WGS) entry which is preliminary data.</text>
</comment>
<dbReference type="GO" id="GO:0008484">
    <property type="term" value="F:sulfuric ester hydrolase activity"/>
    <property type="evidence" value="ECO:0007669"/>
    <property type="project" value="TreeGrafter"/>
</dbReference>
<evidence type="ECO:0000256" key="2">
    <source>
        <dbReference type="ARBA" id="ARBA00022801"/>
    </source>
</evidence>
<name>A0A0F9AQ45_9ZZZZ</name>
<feature type="domain" description="N-sulphoglucosamine sulphohydrolase C-terminal" evidence="3">
    <location>
        <begin position="189"/>
        <end position="330"/>
    </location>
</feature>
<evidence type="ECO:0000259" key="3">
    <source>
        <dbReference type="Pfam" id="PF16347"/>
    </source>
</evidence>
<evidence type="ECO:0000256" key="1">
    <source>
        <dbReference type="ARBA" id="ARBA00022723"/>
    </source>
</evidence>
<dbReference type="InterPro" id="IPR017850">
    <property type="entry name" value="Alkaline_phosphatase_core_sf"/>
</dbReference>
<sequence length="347" mass="40012">PLRIKDSDPDSMIQTKLNISFDTSNPLTKLQVLEHKIPEELYSTTFVKESTIDFLKRFSEGKYSKPNFFVFCSFPDPHHSFSPPGKYFNMYKPEDIILPRTFNDTHENSSRFNQKHYNETLNTEGTVKNIFPIPKNLTEEEAKTVIAKSFGMEKMIDDAIGEILNALEELGLSDNTVVIFTSDHGDLGGDHRFFFKGPFLYQGLIKIPFLIKVPNGLKGQISESLVSSIDIPETILELEGFSIPNSMQGKSMIPILNNPEEKINDSILIEMDDDHNDEKTRTLITDDWRITIFRNYGELYNLKDDSDEMNNLWDNISFMEVKEELIFKLLRKCINNQQKPIIRDCGY</sequence>
<dbReference type="SUPFAM" id="SSF53649">
    <property type="entry name" value="Alkaline phosphatase-like"/>
    <property type="match status" value="1"/>
</dbReference>
<dbReference type="Gene3D" id="3.40.720.10">
    <property type="entry name" value="Alkaline Phosphatase, subunit A"/>
    <property type="match status" value="1"/>
</dbReference>
<dbReference type="Pfam" id="PF16347">
    <property type="entry name" value="SGSH_C"/>
    <property type="match status" value="1"/>
</dbReference>
<feature type="non-terminal residue" evidence="4">
    <location>
        <position position="1"/>
    </location>
</feature>
<dbReference type="GO" id="GO:0046872">
    <property type="term" value="F:metal ion binding"/>
    <property type="evidence" value="ECO:0007669"/>
    <property type="project" value="UniProtKB-KW"/>
</dbReference>
<dbReference type="PANTHER" id="PTHR45953">
    <property type="entry name" value="IDURONATE 2-SULFATASE"/>
    <property type="match status" value="1"/>
</dbReference>
<dbReference type="AlphaFoldDB" id="A0A0F9AQ45"/>
<reference evidence="4" key="1">
    <citation type="journal article" date="2015" name="Nature">
        <title>Complex archaea that bridge the gap between prokaryotes and eukaryotes.</title>
        <authorList>
            <person name="Spang A."/>
            <person name="Saw J.H."/>
            <person name="Jorgensen S.L."/>
            <person name="Zaremba-Niedzwiedzka K."/>
            <person name="Martijn J."/>
            <person name="Lind A.E."/>
            <person name="van Eijk R."/>
            <person name="Schleper C."/>
            <person name="Guy L."/>
            <person name="Ettema T.J."/>
        </authorList>
    </citation>
    <scope>NUCLEOTIDE SEQUENCE</scope>
</reference>
<dbReference type="InterPro" id="IPR002591">
    <property type="entry name" value="Phosphodiest/P_Trfase"/>
</dbReference>
<protein>
    <recommendedName>
        <fullName evidence="3">N-sulphoglucosamine sulphohydrolase C-terminal domain-containing protein</fullName>
    </recommendedName>
</protein>
<keyword evidence="2" id="KW-0378">Hydrolase</keyword>
<proteinExistence type="predicted"/>
<dbReference type="Pfam" id="PF01663">
    <property type="entry name" value="Phosphodiest"/>
    <property type="match status" value="1"/>
</dbReference>
<organism evidence="4">
    <name type="scientific">marine sediment metagenome</name>
    <dbReference type="NCBI Taxonomy" id="412755"/>
    <lineage>
        <taxon>unclassified sequences</taxon>
        <taxon>metagenomes</taxon>
        <taxon>ecological metagenomes</taxon>
    </lineage>
</organism>
<dbReference type="EMBL" id="LAZR01041600">
    <property type="protein sequence ID" value="KKL11565.1"/>
    <property type="molecule type" value="Genomic_DNA"/>
</dbReference>
<accession>A0A0F9AQ45</accession>
<dbReference type="GO" id="GO:0005737">
    <property type="term" value="C:cytoplasm"/>
    <property type="evidence" value="ECO:0007669"/>
    <property type="project" value="TreeGrafter"/>
</dbReference>
<keyword evidence="1" id="KW-0479">Metal-binding</keyword>